<dbReference type="Gene3D" id="3.90.470.20">
    <property type="entry name" value="4'-phosphopantetheinyl transferase domain"/>
    <property type="match status" value="2"/>
</dbReference>
<evidence type="ECO:0000313" key="4">
    <source>
        <dbReference type="EMBL" id="SHJ15848.1"/>
    </source>
</evidence>
<keyword evidence="2 4" id="KW-0808">Transferase</keyword>
<dbReference type="RefSeq" id="WP_073316680.1">
    <property type="nucleotide sequence ID" value="NZ_FQYP01000006.1"/>
</dbReference>
<dbReference type="InterPro" id="IPR037143">
    <property type="entry name" value="4-PPantetheinyl_Trfase_dom_sf"/>
</dbReference>
<dbReference type="InterPro" id="IPR050559">
    <property type="entry name" value="P-Pant_transferase_sf"/>
</dbReference>
<evidence type="ECO:0000313" key="5">
    <source>
        <dbReference type="Proteomes" id="UP000184432"/>
    </source>
</evidence>
<dbReference type="Pfam" id="PF01648">
    <property type="entry name" value="ACPS"/>
    <property type="match status" value="1"/>
</dbReference>
<accession>A0A1M6H0X1</accession>
<dbReference type="GO" id="GO:0008897">
    <property type="term" value="F:holo-[acyl-carrier-protein] synthase activity"/>
    <property type="evidence" value="ECO:0007669"/>
    <property type="project" value="InterPro"/>
</dbReference>
<dbReference type="GO" id="GO:0019878">
    <property type="term" value="P:lysine biosynthetic process via aminoadipic acid"/>
    <property type="evidence" value="ECO:0007669"/>
    <property type="project" value="TreeGrafter"/>
</dbReference>
<proteinExistence type="inferred from homology"/>
<protein>
    <submittedName>
        <fullName evidence="4">4'-phosphopantetheinyl transferase</fullName>
    </submittedName>
</protein>
<dbReference type="PANTHER" id="PTHR12215:SF10">
    <property type="entry name" value="L-AMINOADIPATE-SEMIALDEHYDE DEHYDROGENASE-PHOSPHOPANTETHEINYL TRANSFERASE"/>
    <property type="match status" value="1"/>
</dbReference>
<gene>
    <name evidence="4" type="ORF">SAMN04488508_1068</name>
</gene>
<organism evidence="4 5">
    <name type="scientific">Aquimarina spongiae</name>
    <dbReference type="NCBI Taxonomy" id="570521"/>
    <lineage>
        <taxon>Bacteria</taxon>
        <taxon>Pseudomonadati</taxon>
        <taxon>Bacteroidota</taxon>
        <taxon>Flavobacteriia</taxon>
        <taxon>Flavobacteriales</taxon>
        <taxon>Flavobacteriaceae</taxon>
        <taxon>Aquimarina</taxon>
    </lineage>
</organism>
<reference evidence="5" key="1">
    <citation type="submission" date="2016-11" db="EMBL/GenBank/DDBJ databases">
        <authorList>
            <person name="Varghese N."/>
            <person name="Submissions S."/>
        </authorList>
    </citation>
    <scope>NUCLEOTIDE SEQUENCE [LARGE SCALE GENOMIC DNA]</scope>
    <source>
        <strain evidence="5">DSM 22623</strain>
    </source>
</reference>
<dbReference type="Proteomes" id="UP000184432">
    <property type="component" value="Unassembled WGS sequence"/>
</dbReference>
<dbReference type="EMBL" id="FQYP01000006">
    <property type="protein sequence ID" value="SHJ15848.1"/>
    <property type="molecule type" value="Genomic_DNA"/>
</dbReference>
<dbReference type="OrthoDB" id="9808281at2"/>
<comment type="similarity">
    <text evidence="1">Belongs to the P-Pant transferase superfamily. Gsp/Sfp/HetI/AcpT family.</text>
</comment>
<dbReference type="GO" id="GO:0000287">
    <property type="term" value="F:magnesium ion binding"/>
    <property type="evidence" value="ECO:0007669"/>
    <property type="project" value="InterPro"/>
</dbReference>
<sequence>MSISSINILYTSFSERLPGNIWNKYFNLLPDRMKEKNIRFQRWQDRHSHLFGQLLLLVNLKEFGYGKGSLEQVLYEPNGRPYLNADIDFNISHSGGEVLCAMTKGMRIGIDVEEIKKIHFQDFKNVMNPSQWRTINNATEPLGAFFKLWTIKESVIKADGRGLAIPLPDINIAENIAEYDNCIWYLSEIQTQSNSSAYLATSNKEVKIYFRCLDFYPRSLHLQR</sequence>
<dbReference type="SUPFAM" id="SSF56214">
    <property type="entry name" value="4'-phosphopantetheinyl transferase"/>
    <property type="match status" value="2"/>
</dbReference>
<name>A0A1M6H0X1_9FLAO</name>
<evidence type="ECO:0000259" key="3">
    <source>
        <dbReference type="Pfam" id="PF01648"/>
    </source>
</evidence>
<feature type="domain" description="4'-phosphopantetheinyl transferase" evidence="3">
    <location>
        <begin position="107"/>
        <end position="177"/>
    </location>
</feature>
<dbReference type="GO" id="GO:0005829">
    <property type="term" value="C:cytosol"/>
    <property type="evidence" value="ECO:0007669"/>
    <property type="project" value="TreeGrafter"/>
</dbReference>
<keyword evidence="5" id="KW-1185">Reference proteome</keyword>
<evidence type="ECO:0000256" key="2">
    <source>
        <dbReference type="ARBA" id="ARBA00022679"/>
    </source>
</evidence>
<dbReference type="PANTHER" id="PTHR12215">
    <property type="entry name" value="PHOSPHOPANTETHEINE TRANSFERASE"/>
    <property type="match status" value="1"/>
</dbReference>
<dbReference type="InterPro" id="IPR008278">
    <property type="entry name" value="4-PPantetheinyl_Trfase_dom"/>
</dbReference>
<evidence type="ECO:0000256" key="1">
    <source>
        <dbReference type="ARBA" id="ARBA00010990"/>
    </source>
</evidence>
<dbReference type="AlphaFoldDB" id="A0A1M6H0X1"/>
<dbReference type="STRING" id="570521.SAMN04488508_1068"/>